<feature type="domain" description="Methyltransferase type 11" evidence="1">
    <location>
        <begin position="57"/>
        <end position="165"/>
    </location>
</feature>
<dbReference type="PANTHER" id="PTHR44942:SF10">
    <property type="entry name" value="METHYLTRANSFERASE TYPE 11 DOMAIN-CONTAINING PROTEIN"/>
    <property type="match status" value="1"/>
</dbReference>
<protein>
    <recommendedName>
        <fullName evidence="1">Methyltransferase type 11 domain-containing protein</fullName>
    </recommendedName>
</protein>
<evidence type="ECO:0000313" key="2">
    <source>
        <dbReference type="EMBL" id="KIX05928.1"/>
    </source>
</evidence>
<dbReference type="CDD" id="cd02440">
    <property type="entry name" value="AdoMet_MTases"/>
    <property type="match status" value="1"/>
</dbReference>
<dbReference type="HOGENOM" id="CLU_049344_1_0_1"/>
<dbReference type="InterPro" id="IPR029063">
    <property type="entry name" value="SAM-dependent_MTases_sf"/>
</dbReference>
<dbReference type="OrthoDB" id="10027013at2759"/>
<dbReference type="InterPro" id="IPR013216">
    <property type="entry name" value="Methyltransf_11"/>
</dbReference>
<dbReference type="GeneID" id="25291973"/>
<dbReference type="InterPro" id="IPR051052">
    <property type="entry name" value="Diverse_substrate_MTase"/>
</dbReference>
<dbReference type="SUPFAM" id="SSF53335">
    <property type="entry name" value="S-adenosyl-L-methionine-dependent methyltransferases"/>
    <property type="match status" value="1"/>
</dbReference>
<reference evidence="2 3" key="1">
    <citation type="submission" date="2015-01" db="EMBL/GenBank/DDBJ databases">
        <title>The Genome Sequence of Rhinocladiella mackenzie CBS 650.93.</title>
        <authorList>
            <consortium name="The Broad Institute Genomics Platform"/>
            <person name="Cuomo C."/>
            <person name="de Hoog S."/>
            <person name="Gorbushina A."/>
            <person name="Stielow B."/>
            <person name="Teixiera M."/>
            <person name="Abouelleil A."/>
            <person name="Chapman S.B."/>
            <person name="Priest M."/>
            <person name="Young S.K."/>
            <person name="Wortman J."/>
            <person name="Nusbaum C."/>
            <person name="Birren B."/>
        </authorList>
    </citation>
    <scope>NUCLEOTIDE SEQUENCE [LARGE SCALE GENOMIC DNA]</scope>
    <source>
        <strain evidence="2 3">CBS 650.93</strain>
    </source>
</reference>
<proteinExistence type="predicted"/>
<dbReference type="AlphaFoldDB" id="A0A0D2H6B2"/>
<gene>
    <name evidence="2" type="ORF">Z518_03902</name>
</gene>
<name>A0A0D2H6B2_9EURO</name>
<dbReference type="Proteomes" id="UP000053617">
    <property type="component" value="Unassembled WGS sequence"/>
</dbReference>
<dbReference type="VEuPathDB" id="FungiDB:Z518_03902"/>
<accession>A0A0D2H6B2</accession>
<dbReference type="Pfam" id="PF08241">
    <property type="entry name" value="Methyltransf_11"/>
    <property type="match status" value="1"/>
</dbReference>
<organism evidence="2 3">
    <name type="scientific">Rhinocladiella mackenziei CBS 650.93</name>
    <dbReference type="NCBI Taxonomy" id="1442369"/>
    <lineage>
        <taxon>Eukaryota</taxon>
        <taxon>Fungi</taxon>
        <taxon>Dikarya</taxon>
        <taxon>Ascomycota</taxon>
        <taxon>Pezizomycotina</taxon>
        <taxon>Eurotiomycetes</taxon>
        <taxon>Chaetothyriomycetidae</taxon>
        <taxon>Chaetothyriales</taxon>
        <taxon>Herpotrichiellaceae</taxon>
        <taxon>Rhinocladiella</taxon>
    </lineage>
</organism>
<dbReference type="GO" id="GO:0008757">
    <property type="term" value="F:S-adenosylmethionine-dependent methyltransferase activity"/>
    <property type="evidence" value="ECO:0007669"/>
    <property type="project" value="InterPro"/>
</dbReference>
<evidence type="ECO:0000313" key="3">
    <source>
        <dbReference type="Proteomes" id="UP000053617"/>
    </source>
</evidence>
<dbReference type="RefSeq" id="XP_013273064.1">
    <property type="nucleotide sequence ID" value="XM_013417610.1"/>
</dbReference>
<evidence type="ECO:0000259" key="1">
    <source>
        <dbReference type="Pfam" id="PF08241"/>
    </source>
</evidence>
<dbReference type="STRING" id="1442369.A0A0D2H6B2"/>
<keyword evidence="3" id="KW-1185">Reference proteome</keyword>
<dbReference type="Gene3D" id="3.40.50.150">
    <property type="entry name" value="Vaccinia Virus protein VP39"/>
    <property type="match status" value="1"/>
</dbReference>
<dbReference type="PANTHER" id="PTHR44942">
    <property type="entry name" value="METHYLTRANSF_11 DOMAIN-CONTAINING PROTEIN"/>
    <property type="match status" value="1"/>
</dbReference>
<dbReference type="EMBL" id="KN847477">
    <property type="protein sequence ID" value="KIX05928.1"/>
    <property type="molecule type" value="Genomic_DNA"/>
</dbReference>
<sequence length="336" mass="37340">MASTLASKPYKEEQIFRHYNSSSAVAYAQNRLSYPDKLIDLVISQHVASGGDTNLLLDIGCGPGTATRSLAPHFQRVFGVDPGKSMIETARMFPSSTKSGMPVEYVVCSAEEISTIPALEEFSSGQGRLECVDLITAATAAHWFDLPRFYGEAAKILKPGGSIIFWASGRFYANPNTTPNAEKVLDLLDKFELEVIGDYEVKGNQLCRELYASMDLPWVCSGELDPGLKALLGVFDKDQFVRLEFNKDGHVEPGETFYRGGRIDFERMRRLLGTGSPITRWREVNKEKLESGEIEDCVDVLIKQLKEAMEEVPEGKGRDYIDSGSSLVVMVMKKRK</sequence>